<dbReference type="AlphaFoldDB" id="A0A381QZF0"/>
<gene>
    <name evidence="1" type="ORF">METZ01_LOCUS36792</name>
</gene>
<evidence type="ECO:0008006" key="2">
    <source>
        <dbReference type="Google" id="ProtNLM"/>
    </source>
</evidence>
<dbReference type="SUPFAM" id="SSF56925">
    <property type="entry name" value="OMPA-like"/>
    <property type="match status" value="1"/>
</dbReference>
<dbReference type="Gene3D" id="2.40.160.20">
    <property type="match status" value="1"/>
</dbReference>
<evidence type="ECO:0000313" key="1">
    <source>
        <dbReference type="EMBL" id="SUZ83938.1"/>
    </source>
</evidence>
<name>A0A381QZF0_9ZZZZ</name>
<dbReference type="EMBL" id="UINC01001572">
    <property type="protein sequence ID" value="SUZ83938.1"/>
    <property type="molecule type" value="Genomic_DNA"/>
</dbReference>
<dbReference type="InterPro" id="IPR011250">
    <property type="entry name" value="OMP/PagP_B-barrel"/>
</dbReference>
<reference evidence="1" key="1">
    <citation type="submission" date="2018-05" db="EMBL/GenBank/DDBJ databases">
        <authorList>
            <person name="Lanie J.A."/>
            <person name="Ng W.-L."/>
            <person name="Kazmierczak K.M."/>
            <person name="Andrzejewski T.M."/>
            <person name="Davidsen T.M."/>
            <person name="Wayne K.J."/>
            <person name="Tettelin H."/>
            <person name="Glass J.I."/>
            <person name="Rusch D."/>
            <person name="Podicherti R."/>
            <person name="Tsui H.-C.T."/>
            <person name="Winkler M.E."/>
        </authorList>
    </citation>
    <scope>NUCLEOTIDE SEQUENCE</scope>
</reference>
<proteinExistence type="predicted"/>
<accession>A0A381QZF0</accession>
<organism evidence="1">
    <name type="scientific">marine metagenome</name>
    <dbReference type="NCBI Taxonomy" id="408172"/>
    <lineage>
        <taxon>unclassified sequences</taxon>
        <taxon>metagenomes</taxon>
        <taxon>ecological metagenomes</taxon>
    </lineage>
</organism>
<sequence>MKRQELHKLCCGVIALIVTLTVPEISFAQSGRGGEGFLFQTPQVSFAFSLGYSIPNGKSEIFDFAQEQLTLEKSDFHRSYLGGEVAIQLADRLDLVFGVGHAESSLPSEFRDWVDGDDLPIEQETIFSTTPVTLSARYYLSDRGRQIGRFAWIPKRLVPFIGAGGGVIWYNFEQVGDFVDFETLDIFYDRFMGKGTAIQAHAFAGMDISLNKSLFLTTEGRYRWGRGELGRDFVDFDKMDLAGIQFTVSIGARF</sequence>
<protein>
    <recommendedName>
        <fullName evidence="2">Outer membrane protein beta-barrel domain-containing protein</fullName>
    </recommendedName>
</protein>